<evidence type="ECO:0000256" key="2">
    <source>
        <dbReference type="SAM" id="SignalP"/>
    </source>
</evidence>
<evidence type="ECO:0000313" key="4">
    <source>
        <dbReference type="EMBL" id="NWE79976.1"/>
    </source>
</evidence>
<evidence type="ECO:0000256" key="1">
    <source>
        <dbReference type="SAM" id="MobiDB-lite"/>
    </source>
</evidence>
<evidence type="ECO:0000313" key="5">
    <source>
        <dbReference type="Proteomes" id="UP000531950"/>
    </source>
</evidence>
<protein>
    <submittedName>
        <fullName evidence="3">Uncharacterized protein</fullName>
    </submittedName>
</protein>
<dbReference type="Proteomes" id="UP000537188">
    <property type="component" value="Unassembled WGS sequence"/>
</dbReference>
<evidence type="ECO:0000313" key="6">
    <source>
        <dbReference type="Proteomes" id="UP000537188"/>
    </source>
</evidence>
<dbReference type="RefSeq" id="WP_177049001.1">
    <property type="nucleotide sequence ID" value="NZ_JACAOQ010000076.1"/>
</dbReference>
<feature type="chain" id="PRO_5036407071" evidence="2">
    <location>
        <begin position="20"/>
        <end position="59"/>
    </location>
</feature>
<dbReference type="EMBL" id="JACARF010000065">
    <property type="protein sequence ID" value="NWE79976.1"/>
    <property type="molecule type" value="Genomic_DNA"/>
</dbReference>
<proteinExistence type="predicted"/>
<organism evidence="3 5">
    <name type="scientific">Pseudomonas yamanorum</name>
    <dbReference type="NCBI Taxonomy" id="515393"/>
    <lineage>
        <taxon>Bacteria</taxon>
        <taxon>Pseudomonadati</taxon>
        <taxon>Pseudomonadota</taxon>
        <taxon>Gammaproteobacteria</taxon>
        <taxon>Pseudomonadales</taxon>
        <taxon>Pseudomonadaceae</taxon>
        <taxon>Pseudomonas</taxon>
    </lineage>
</organism>
<feature type="signal peptide" evidence="2">
    <location>
        <begin position="1"/>
        <end position="19"/>
    </location>
</feature>
<reference evidence="5 6" key="1">
    <citation type="submission" date="2020-04" db="EMBL/GenBank/DDBJ databases">
        <title>Molecular characterization of pseudomonads from Agaricus bisporus reveal novel blotch 2 pathogens in Western Europe.</title>
        <authorList>
            <person name="Taparia T."/>
            <person name="Krijger M."/>
            <person name="Haynes E."/>
            <person name="Elpinstone J.G."/>
            <person name="Noble R."/>
            <person name="Van Der Wolf J."/>
        </authorList>
    </citation>
    <scope>NUCLEOTIDE SEQUENCE [LARGE SCALE GENOMIC DNA]</scope>
    <source>
        <strain evidence="4 6">IPO3781</strain>
        <strain evidence="3 5">IPO3782</strain>
    </source>
</reference>
<name>A0A7Y8EMQ5_9PSED</name>
<gene>
    <name evidence="3" type="ORF">HX822_31485</name>
    <name evidence="4" type="ORF">HX828_30910</name>
</gene>
<accession>A0A7Y8EMQ5</accession>
<feature type="compositionally biased region" description="Basic and acidic residues" evidence="1">
    <location>
        <begin position="49"/>
        <end position="59"/>
    </location>
</feature>
<feature type="region of interest" description="Disordered" evidence="1">
    <location>
        <begin position="38"/>
        <end position="59"/>
    </location>
</feature>
<dbReference type="AlphaFoldDB" id="A0A7Y8EMQ5"/>
<dbReference type="Proteomes" id="UP000531950">
    <property type="component" value="Unassembled WGS sequence"/>
</dbReference>
<keyword evidence="2" id="KW-0732">Signal</keyword>
<sequence length="59" mass="6064">MTPLNSLLSALAFSMAGVAADVNAATAKKLTGSETCFQNTPLAQNGAGRKRDETPPATR</sequence>
<comment type="caution">
    <text evidence="3">The sequence shown here is derived from an EMBL/GenBank/DDBJ whole genome shotgun (WGS) entry which is preliminary data.</text>
</comment>
<evidence type="ECO:0000313" key="3">
    <source>
        <dbReference type="EMBL" id="NWE17482.1"/>
    </source>
</evidence>
<dbReference type="EMBL" id="JACARG010000087">
    <property type="protein sequence ID" value="NWE17482.1"/>
    <property type="molecule type" value="Genomic_DNA"/>
</dbReference>